<dbReference type="HOGENOM" id="CLU_972397_0_0_0"/>
<dbReference type="KEGG" id="gba:J421_1444"/>
<gene>
    <name evidence="2" type="ORF">J421_1444</name>
</gene>
<feature type="region of interest" description="Disordered" evidence="1">
    <location>
        <begin position="136"/>
        <end position="162"/>
    </location>
</feature>
<dbReference type="EMBL" id="CP007128">
    <property type="protein sequence ID" value="AHG88981.1"/>
    <property type="molecule type" value="Genomic_DNA"/>
</dbReference>
<evidence type="ECO:0000313" key="3">
    <source>
        <dbReference type="Proteomes" id="UP000019151"/>
    </source>
</evidence>
<name>W0RDU9_9BACT</name>
<dbReference type="InParanoid" id="W0RDU9"/>
<sequence>MPDRLPPSTGDSHPMPDDETPTRVDAALSLASRPPADLLARIQARRRAGDQVELPVVDDETETPADAHLRAALSLMSRPPDDVLGRAAARRAAGERVLLPTVPAPRRRWRWIAGPLGVAAVALLTVRVARDPAIDRSAAQQRRADVASPSLPPSGIPKSNVPPSIVPPSVVPPSIVPPSVVPRPARSRAVTLPVDSAAADSSTVAVALDSTETQLVDSIARALRGDDALRVEIRYTDPSFRRTSSSWRLLQLAKDRLLAAGVAEERIRAVRVPATRGPIEVVTRTR</sequence>
<dbReference type="AlphaFoldDB" id="W0RDU9"/>
<proteinExistence type="predicted"/>
<reference evidence="2 3" key="1">
    <citation type="journal article" date="2014" name="Genome Announc.">
        <title>Genome Sequence and Methylome of Soil Bacterium Gemmatirosa kalamazoonensis KBS708T, a Member of the Rarely Cultivated Gemmatimonadetes Phylum.</title>
        <authorList>
            <person name="Debruyn J.M."/>
            <person name="Radosevich M."/>
            <person name="Wommack K.E."/>
            <person name="Polson S.W."/>
            <person name="Hauser L.J."/>
            <person name="Fawaz M.N."/>
            <person name="Korlach J."/>
            <person name="Tsai Y.C."/>
        </authorList>
    </citation>
    <scope>NUCLEOTIDE SEQUENCE [LARGE SCALE GENOMIC DNA]</scope>
    <source>
        <strain evidence="2 3">KBS708</strain>
    </source>
</reference>
<feature type="region of interest" description="Disordered" evidence="1">
    <location>
        <begin position="1"/>
        <end position="25"/>
    </location>
</feature>
<protein>
    <submittedName>
        <fullName evidence="2">Uncharacterized protein</fullName>
    </submittedName>
</protein>
<organism evidence="2 3">
    <name type="scientific">Gemmatirosa kalamazoonensis</name>
    <dbReference type="NCBI Taxonomy" id="861299"/>
    <lineage>
        <taxon>Bacteria</taxon>
        <taxon>Pseudomonadati</taxon>
        <taxon>Gemmatimonadota</taxon>
        <taxon>Gemmatimonadia</taxon>
        <taxon>Gemmatimonadales</taxon>
        <taxon>Gemmatimonadaceae</taxon>
        <taxon>Gemmatirosa</taxon>
    </lineage>
</organism>
<dbReference type="STRING" id="861299.J421_1444"/>
<accession>W0RDU9</accession>
<dbReference type="Proteomes" id="UP000019151">
    <property type="component" value="Chromosome"/>
</dbReference>
<dbReference type="RefSeq" id="WP_148306195.1">
    <property type="nucleotide sequence ID" value="NZ_CP007128.1"/>
</dbReference>
<keyword evidence="3" id="KW-1185">Reference proteome</keyword>
<evidence type="ECO:0000256" key="1">
    <source>
        <dbReference type="SAM" id="MobiDB-lite"/>
    </source>
</evidence>
<evidence type="ECO:0000313" key="2">
    <source>
        <dbReference type="EMBL" id="AHG88981.1"/>
    </source>
</evidence>